<dbReference type="SUPFAM" id="SSF81901">
    <property type="entry name" value="HCP-like"/>
    <property type="match status" value="1"/>
</dbReference>
<evidence type="ECO:0000256" key="3">
    <source>
        <dbReference type="ARBA" id="ARBA00022833"/>
    </source>
</evidence>
<sequence length="262" mass="29497">MGIEEAKVEEVAEMCCASCGITRDVNDDNIKLKKCTDFDLVRYCSDKCKQEHQTQHEAISKDRTAELPKSLFYSCCSKMICKGCDHANKIRQREEQLECTCPFCRQKLPKSDEEVNTNFMNRAATNNDPVALRQVGMKHYREGDYDAAFKCHTKAVDLGDVGVEKDMKMGLHYYEEAAIAGHPRARYSRACYEMVDGRIDRAVKHWIIAANLGDDDSIQTLKGCYARGEVSKEEFAAALRAHYAAVDATKSPQREAAEAEEG</sequence>
<gene>
    <name evidence="5" type="ORF">QTG54_016596</name>
</gene>
<dbReference type="GO" id="GO:0008270">
    <property type="term" value="F:zinc ion binding"/>
    <property type="evidence" value="ECO:0007669"/>
    <property type="project" value="UniProtKB-KW"/>
</dbReference>
<proteinExistence type="predicted"/>
<evidence type="ECO:0000256" key="2">
    <source>
        <dbReference type="ARBA" id="ARBA00022771"/>
    </source>
</evidence>
<dbReference type="Proteomes" id="UP001224775">
    <property type="component" value="Unassembled WGS sequence"/>
</dbReference>
<name>A0AAD8XSG6_9STRA</name>
<dbReference type="InterPro" id="IPR011990">
    <property type="entry name" value="TPR-like_helical_dom_sf"/>
</dbReference>
<keyword evidence="2" id="KW-0863">Zinc-finger</keyword>
<organism evidence="5 6">
    <name type="scientific">Skeletonema marinoi</name>
    <dbReference type="NCBI Taxonomy" id="267567"/>
    <lineage>
        <taxon>Eukaryota</taxon>
        <taxon>Sar</taxon>
        <taxon>Stramenopiles</taxon>
        <taxon>Ochrophyta</taxon>
        <taxon>Bacillariophyta</taxon>
        <taxon>Coscinodiscophyceae</taxon>
        <taxon>Thalassiosirophycidae</taxon>
        <taxon>Thalassiosirales</taxon>
        <taxon>Skeletonemataceae</taxon>
        <taxon>Skeletonema</taxon>
        <taxon>Skeletonema marinoi-dohrnii complex</taxon>
    </lineage>
</organism>
<reference evidence="5" key="1">
    <citation type="submission" date="2023-06" db="EMBL/GenBank/DDBJ databases">
        <title>Survivors Of The Sea: Transcriptome response of Skeletonema marinoi to long-term dormancy.</title>
        <authorList>
            <person name="Pinder M.I.M."/>
            <person name="Kourtchenko O."/>
            <person name="Robertson E.K."/>
            <person name="Larsson T."/>
            <person name="Maumus F."/>
            <person name="Osuna-Cruz C.M."/>
            <person name="Vancaester E."/>
            <person name="Stenow R."/>
            <person name="Vandepoele K."/>
            <person name="Ploug H."/>
            <person name="Bruchert V."/>
            <person name="Godhe A."/>
            <person name="Topel M."/>
        </authorList>
    </citation>
    <scope>NUCLEOTIDE SEQUENCE</scope>
    <source>
        <strain evidence="5">R05AC</strain>
    </source>
</reference>
<evidence type="ECO:0000313" key="5">
    <source>
        <dbReference type="EMBL" id="KAK1732697.1"/>
    </source>
</evidence>
<dbReference type="InterPro" id="IPR002893">
    <property type="entry name" value="Znf_MYND"/>
</dbReference>
<evidence type="ECO:0000256" key="1">
    <source>
        <dbReference type="ARBA" id="ARBA00022723"/>
    </source>
</evidence>
<feature type="domain" description="MYND-type" evidence="4">
    <location>
        <begin position="16"/>
        <end position="57"/>
    </location>
</feature>
<evidence type="ECO:0000313" key="6">
    <source>
        <dbReference type="Proteomes" id="UP001224775"/>
    </source>
</evidence>
<dbReference type="Gene3D" id="6.10.140.2220">
    <property type="match status" value="1"/>
</dbReference>
<dbReference type="AlphaFoldDB" id="A0AAD8XSG6"/>
<dbReference type="Pfam" id="PF01753">
    <property type="entry name" value="zf-MYND"/>
    <property type="match status" value="1"/>
</dbReference>
<accession>A0AAD8XSG6</accession>
<comment type="caution">
    <text evidence="5">The sequence shown here is derived from an EMBL/GenBank/DDBJ whole genome shotgun (WGS) entry which is preliminary data.</text>
</comment>
<dbReference type="Gene3D" id="1.25.40.10">
    <property type="entry name" value="Tetratricopeptide repeat domain"/>
    <property type="match status" value="1"/>
</dbReference>
<keyword evidence="1" id="KW-0479">Metal-binding</keyword>
<protein>
    <recommendedName>
        <fullName evidence="4">MYND-type domain-containing protein</fullName>
    </recommendedName>
</protein>
<keyword evidence="6" id="KW-1185">Reference proteome</keyword>
<keyword evidence="3" id="KW-0862">Zinc</keyword>
<dbReference type="EMBL" id="JATAAI010000060">
    <property type="protein sequence ID" value="KAK1732697.1"/>
    <property type="molecule type" value="Genomic_DNA"/>
</dbReference>
<evidence type="ECO:0000259" key="4">
    <source>
        <dbReference type="Pfam" id="PF01753"/>
    </source>
</evidence>